<organism evidence="1 2">
    <name type="scientific">Araneus ventricosus</name>
    <name type="common">Orbweaver spider</name>
    <name type="synonym">Epeira ventricosa</name>
    <dbReference type="NCBI Taxonomy" id="182803"/>
    <lineage>
        <taxon>Eukaryota</taxon>
        <taxon>Metazoa</taxon>
        <taxon>Ecdysozoa</taxon>
        <taxon>Arthropoda</taxon>
        <taxon>Chelicerata</taxon>
        <taxon>Arachnida</taxon>
        <taxon>Araneae</taxon>
        <taxon>Araneomorphae</taxon>
        <taxon>Entelegynae</taxon>
        <taxon>Araneoidea</taxon>
        <taxon>Araneidae</taxon>
        <taxon>Araneus</taxon>
    </lineage>
</organism>
<sequence>MRTIPSGHAFPDLDPVRESIDGEHGALWVRRTLFWTENQRKNSIIQHQSPGAGVALGTREGAETLLPDRRSLTCISNSMKSKQSFFSTCSSHMKGVQIIKHVYGIFLAPSPCQQM</sequence>
<reference evidence="1 2" key="1">
    <citation type="journal article" date="2019" name="Sci. Rep.">
        <title>Orb-weaving spider Araneus ventricosus genome elucidates the spidroin gene catalogue.</title>
        <authorList>
            <person name="Kono N."/>
            <person name="Nakamura H."/>
            <person name="Ohtoshi R."/>
            <person name="Moran D.A.P."/>
            <person name="Shinohara A."/>
            <person name="Yoshida Y."/>
            <person name="Fujiwara M."/>
            <person name="Mori M."/>
            <person name="Tomita M."/>
            <person name="Arakawa K."/>
        </authorList>
    </citation>
    <scope>NUCLEOTIDE SEQUENCE [LARGE SCALE GENOMIC DNA]</scope>
</reference>
<proteinExistence type="predicted"/>
<comment type="caution">
    <text evidence="1">The sequence shown here is derived from an EMBL/GenBank/DDBJ whole genome shotgun (WGS) entry which is preliminary data.</text>
</comment>
<gene>
    <name evidence="1" type="ORF">AVEN_129996_1</name>
</gene>
<evidence type="ECO:0000313" key="2">
    <source>
        <dbReference type="Proteomes" id="UP000499080"/>
    </source>
</evidence>
<protein>
    <submittedName>
        <fullName evidence="1">Uncharacterized protein</fullName>
    </submittedName>
</protein>
<dbReference type="AlphaFoldDB" id="A0A4Y2EKX0"/>
<keyword evidence="2" id="KW-1185">Reference proteome</keyword>
<dbReference type="EMBL" id="BGPR01092830">
    <property type="protein sequence ID" value="GBM28656.1"/>
    <property type="molecule type" value="Genomic_DNA"/>
</dbReference>
<dbReference type="Proteomes" id="UP000499080">
    <property type="component" value="Unassembled WGS sequence"/>
</dbReference>
<accession>A0A4Y2EKX0</accession>
<evidence type="ECO:0000313" key="1">
    <source>
        <dbReference type="EMBL" id="GBM28656.1"/>
    </source>
</evidence>
<name>A0A4Y2EKX0_ARAVE</name>